<protein>
    <submittedName>
        <fullName evidence="4">Serine/threonine protein phosphatase 2A regulatory subunit</fullName>
    </submittedName>
</protein>
<evidence type="ECO:0000256" key="2">
    <source>
        <dbReference type="SAM" id="MobiDB-lite"/>
    </source>
</evidence>
<evidence type="ECO:0000256" key="1">
    <source>
        <dbReference type="ARBA" id="ARBA00009745"/>
    </source>
</evidence>
<dbReference type="FunFam" id="1.25.10.10:FF:000353">
    <property type="entry name" value="Serine/threonine-protein phosphatase 2A 56 kDa regulatory subunit"/>
    <property type="match status" value="1"/>
</dbReference>
<dbReference type="GO" id="GO:0005829">
    <property type="term" value="C:cytosol"/>
    <property type="evidence" value="ECO:0007669"/>
    <property type="project" value="TreeGrafter"/>
</dbReference>
<reference evidence="4" key="1">
    <citation type="submission" date="2017-02" db="UniProtKB">
        <authorList>
            <consortium name="WormBaseParasite"/>
        </authorList>
    </citation>
    <scope>IDENTIFICATION</scope>
</reference>
<dbReference type="AlphaFoldDB" id="A0A0N5AC32"/>
<dbReference type="GO" id="GO:0072542">
    <property type="term" value="F:protein phosphatase activator activity"/>
    <property type="evidence" value="ECO:0007669"/>
    <property type="project" value="TreeGrafter"/>
</dbReference>
<dbReference type="PANTHER" id="PTHR10257">
    <property type="entry name" value="SERINE/THREONINE PROTEIN PHOSPHATASE 2A PP2A REGULATORY SUBUNIT B"/>
    <property type="match status" value="1"/>
</dbReference>
<dbReference type="STRING" id="451379.A0A0N5AC32"/>
<dbReference type="Pfam" id="PF01603">
    <property type="entry name" value="B56"/>
    <property type="match status" value="1"/>
</dbReference>
<dbReference type="InterPro" id="IPR011989">
    <property type="entry name" value="ARM-like"/>
</dbReference>
<dbReference type="GO" id="GO:0000159">
    <property type="term" value="C:protein phosphatase type 2A complex"/>
    <property type="evidence" value="ECO:0007669"/>
    <property type="project" value="InterPro"/>
</dbReference>
<feature type="compositionally biased region" description="Basic and acidic residues" evidence="2">
    <location>
        <begin position="7"/>
        <end position="38"/>
    </location>
</feature>
<dbReference type="PANTHER" id="PTHR10257:SF3">
    <property type="entry name" value="SERINE_THREONINE-PROTEIN PHOSPHATASE 2A 56 KDA REGULATORY SUBUNIT GAMMA ISOFORM"/>
    <property type="match status" value="1"/>
</dbReference>
<dbReference type="Proteomes" id="UP000046393">
    <property type="component" value="Unplaced"/>
</dbReference>
<dbReference type="WBParaSite" id="SMUV_0000170801-mRNA-1">
    <property type="protein sequence ID" value="SMUV_0000170801-mRNA-1"/>
    <property type="gene ID" value="SMUV_0000170801"/>
</dbReference>
<dbReference type="InterPro" id="IPR002554">
    <property type="entry name" value="PP2A_B56"/>
</dbReference>
<comment type="similarity">
    <text evidence="1">Belongs to the phosphatase 2A regulatory subunit B56 family.</text>
</comment>
<proteinExistence type="inferred from homology"/>
<accession>A0A0N5AC32</accession>
<feature type="region of interest" description="Disordered" evidence="2">
    <location>
        <begin position="1"/>
        <end position="52"/>
    </location>
</feature>
<dbReference type="Gene3D" id="1.25.10.10">
    <property type="entry name" value="Leucine-rich Repeat Variant"/>
    <property type="match status" value="1"/>
</dbReference>
<keyword evidence="3" id="KW-1185">Reference proteome</keyword>
<sequence>MLKSRKKEKDDLKNSKSDKEDRKDEKKKENKDLKKDDGNTVITNVADPPTVAPQVKEQASVLVVDEGIPPDAPTPTSLKKPVLATGPAILRKERRQSSSMFNISANRELVMLPSIKEADPMAKEDLVIQKLRQCSVVFDFVDPLSDIKYKEVKRNTLNELTEYVRFEKGFPESIYPEIVSMLSANLFRVLSPPSNPTGAEFDPDEDEPALEAAWPHLQLVYEFFLRFLESPEFQPAIGKKYIDQKFVAQLIELSDSEDQREREFLKTTLHRIYGKFLSLRAFMRKQFNNIFYTFIYECDRHNGIGELLEILGSIINGFAVPLKEEHKTFLLRVLLPLHKVGF</sequence>
<dbReference type="GO" id="GO:0007165">
    <property type="term" value="P:signal transduction"/>
    <property type="evidence" value="ECO:0007669"/>
    <property type="project" value="InterPro"/>
</dbReference>
<evidence type="ECO:0000313" key="3">
    <source>
        <dbReference type="Proteomes" id="UP000046393"/>
    </source>
</evidence>
<evidence type="ECO:0000313" key="4">
    <source>
        <dbReference type="WBParaSite" id="SMUV_0000170801-mRNA-1"/>
    </source>
</evidence>
<name>A0A0N5AC32_9BILA</name>
<dbReference type="SUPFAM" id="SSF48371">
    <property type="entry name" value="ARM repeat"/>
    <property type="match status" value="1"/>
</dbReference>
<organism evidence="3 4">
    <name type="scientific">Syphacia muris</name>
    <dbReference type="NCBI Taxonomy" id="451379"/>
    <lineage>
        <taxon>Eukaryota</taxon>
        <taxon>Metazoa</taxon>
        <taxon>Ecdysozoa</taxon>
        <taxon>Nematoda</taxon>
        <taxon>Chromadorea</taxon>
        <taxon>Rhabditida</taxon>
        <taxon>Spirurina</taxon>
        <taxon>Oxyuridomorpha</taxon>
        <taxon>Oxyuroidea</taxon>
        <taxon>Oxyuridae</taxon>
        <taxon>Syphacia</taxon>
    </lineage>
</organism>
<dbReference type="GO" id="GO:0005634">
    <property type="term" value="C:nucleus"/>
    <property type="evidence" value="ECO:0007669"/>
    <property type="project" value="TreeGrafter"/>
</dbReference>
<dbReference type="InterPro" id="IPR016024">
    <property type="entry name" value="ARM-type_fold"/>
</dbReference>